<accession>A0ABP6L4N6</accession>
<evidence type="ECO:0000313" key="3">
    <source>
        <dbReference type="Proteomes" id="UP001499930"/>
    </source>
</evidence>
<keyword evidence="3" id="KW-1185">Reference proteome</keyword>
<dbReference type="EMBL" id="BAAAWD010000019">
    <property type="protein sequence ID" value="GAA3031149.1"/>
    <property type="molecule type" value="Genomic_DNA"/>
</dbReference>
<organism evidence="2 3">
    <name type="scientific">Streptosporangium longisporum</name>
    <dbReference type="NCBI Taxonomy" id="46187"/>
    <lineage>
        <taxon>Bacteria</taxon>
        <taxon>Bacillati</taxon>
        <taxon>Actinomycetota</taxon>
        <taxon>Actinomycetes</taxon>
        <taxon>Streptosporangiales</taxon>
        <taxon>Streptosporangiaceae</taxon>
        <taxon>Streptosporangium</taxon>
    </lineage>
</organism>
<name>A0ABP6L4N6_9ACTN</name>
<sequence>MRELPDRIGTRVARRTGAGPVLVPVRPCPGVRVPVSVSWTPCGPHPGPFPRAVADPSPWAFPGTGGTSGEIRAGANHPGDPIVVISSGRAPPVPDGPYVMGSILFPAPPRRTAASPVWNATVRT</sequence>
<dbReference type="Proteomes" id="UP001499930">
    <property type="component" value="Unassembled WGS sequence"/>
</dbReference>
<feature type="region of interest" description="Disordered" evidence="1">
    <location>
        <begin position="56"/>
        <end position="79"/>
    </location>
</feature>
<gene>
    <name evidence="2" type="ORF">GCM10017559_67650</name>
</gene>
<protein>
    <submittedName>
        <fullName evidence="2">Uncharacterized protein</fullName>
    </submittedName>
</protein>
<evidence type="ECO:0000256" key="1">
    <source>
        <dbReference type="SAM" id="MobiDB-lite"/>
    </source>
</evidence>
<comment type="caution">
    <text evidence="2">The sequence shown here is derived from an EMBL/GenBank/DDBJ whole genome shotgun (WGS) entry which is preliminary data.</text>
</comment>
<proteinExistence type="predicted"/>
<evidence type="ECO:0000313" key="2">
    <source>
        <dbReference type="EMBL" id="GAA3031149.1"/>
    </source>
</evidence>
<reference evidence="3" key="1">
    <citation type="journal article" date="2019" name="Int. J. Syst. Evol. Microbiol.">
        <title>The Global Catalogue of Microorganisms (GCM) 10K type strain sequencing project: providing services to taxonomists for standard genome sequencing and annotation.</title>
        <authorList>
            <consortium name="The Broad Institute Genomics Platform"/>
            <consortium name="The Broad Institute Genome Sequencing Center for Infectious Disease"/>
            <person name="Wu L."/>
            <person name="Ma J."/>
        </authorList>
    </citation>
    <scope>NUCLEOTIDE SEQUENCE [LARGE SCALE GENOMIC DNA]</scope>
    <source>
        <strain evidence="3">JCM 3106</strain>
    </source>
</reference>